<gene>
    <name evidence="1" type="ORF">GZ78_06335</name>
</gene>
<dbReference type="Proteomes" id="UP000028073">
    <property type="component" value="Unassembled WGS sequence"/>
</dbReference>
<dbReference type="OrthoDB" id="9790355at2"/>
<comment type="caution">
    <text evidence="1">The sequence shown here is derived from an EMBL/GenBank/DDBJ whole genome shotgun (WGS) entry which is preliminary data.</text>
</comment>
<keyword evidence="2" id="KW-1185">Reference proteome</keyword>
<accession>A0A081NM57</accession>
<protein>
    <submittedName>
        <fullName evidence="1">Uncharacterized protein</fullName>
    </submittedName>
</protein>
<name>A0A081NM57_9GAMM</name>
<reference evidence="1 2" key="1">
    <citation type="submission" date="2014-06" db="EMBL/GenBank/DDBJ databases">
        <title>Whole Genome Sequences of Three Symbiotic Endozoicomonas Bacteria.</title>
        <authorList>
            <person name="Neave M.J."/>
            <person name="Apprill A."/>
            <person name="Voolstra C.R."/>
        </authorList>
    </citation>
    <scope>NUCLEOTIDE SEQUENCE [LARGE SCALE GENOMIC DNA]</scope>
    <source>
        <strain evidence="1 2">DSM 25634</strain>
    </source>
</reference>
<organism evidence="1 2">
    <name type="scientific">Endozoicomonas numazuensis</name>
    <dbReference type="NCBI Taxonomy" id="1137799"/>
    <lineage>
        <taxon>Bacteria</taxon>
        <taxon>Pseudomonadati</taxon>
        <taxon>Pseudomonadota</taxon>
        <taxon>Gammaproteobacteria</taxon>
        <taxon>Oceanospirillales</taxon>
        <taxon>Endozoicomonadaceae</taxon>
        <taxon>Endozoicomonas</taxon>
    </lineage>
</organism>
<evidence type="ECO:0000313" key="2">
    <source>
        <dbReference type="Proteomes" id="UP000028073"/>
    </source>
</evidence>
<proteinExistence type="predicted"/>
<dbReference type="EMBL" id="JOKH01000001">
    <property type="protein sequence ID" value="KEQ19530.1"/>
    <property type="molecule type" value="Genomic_DNA"/>
</dbReference>
<dbReference type="AlphaFoldDB" id="A0A081NM57"/>
<sequence>MQHVRIILTLALFILIPRLSIAAECRVGVLNIPESHWLRQQDVETQKKVIVWLGIRNSYFCDRMLMAEEMMQDIEEAARTGNRDELDFNINLSISLVPSEKKRAEIVFLVGEKRLNGLVTNHPESFDPIATGEAWGIIPVFPEGSQDQ</sequence>
<dbReference type="RefSeq" id="WP_034833417.1">
    <property type="nucleotide sequence ID" value="NZ_JOKH01000001.1"/>
</dbReference>
<evidence type="ECO:0000313" key="1">
    <source>
        <dbReference type="EMBL" id="KEQ19530.1"/>
    </source>
</evidence>